<dbReference type="InterPro" id="IPR013819">
    <property type="entry name" value="LipOase_C"/>
</dbReference>
<feature type="non-terminal residue" evidence="5">
    <location>
        <position position="98"/>
    </location>
</feature>
<dbReference type="PROSITE" id="PS51393">
    <property type="entry name" value="LIPOXYGENASE_3"/>
    <property type="match status" value="1"/>
</dbReference>
<dbReference type="GO" id="GO:0034440">
    <property type="term" value="P:lipid oxidation"/>
    <property type="evidence" value="ECO:0007669"/>
    <property type="project" value="InterPro"/>
</dbReference>
<dbReference type="GO" id="GO:0016702">
    <property type="term" value="F:oxidoreductase activity, acting on single donors with incorporation of molecular oxygen, incorporation of two atoms of oxygen"/>
    <property type="evidence" value="ECO:0007669"/>
    <property type="project" value="InterPro"/>
</dbReference>
<keyword evidence="6" id="KW-1185">Reference proteome</keyword>
<gene>
    <name evidence="5" type="primary">Alox12b</name>
    <name evidence="5" type="ORF">GTO95_0008327</name>
</gene>
<dbReference type="GO" id="GO:0046872">
    <property type="term" value="F:metal ion binding"/>
    <property type="evidence" value="ECO:0007669"/>
    <property type="project" value="UniProtKB-KW"/>
</dbReference>
<keyword evidence="2" id="KW-0223">Dioxygenase</keyword>
<feature type="non-terminal residue" evidence="5">
    <location>
        <position position="1"/>
    </location>
</feature>
<evidence type="ECO:0000313" key="5">
    <source>
        <dbReference type="EMBL" id="MBN3313542.1"/>
    </source>
</evidence>
<dbReference type="AlphaFoldDB" id="A0A8J7NHN2"/>
<evidence type="ECO:0000256" key="3">
    <source>
        <dbReference type="ARBA" id="ARBA00023002"/>
    </source>
</evidence>
<keyword evidence="3" id="KW-0560">Oxidoreductase</keyword>
<sequence length="98" mass="11260">MVHKFLEKSSGLQEEMEKGNIYLVDYKQLDGIETNTINRQKQFLAAPLCLLYLDREENLRPIAIQLKQKAGPENPIFLPSDSVSWLLAKTYVPSADFF</sequence>
<accession>A0A8J7NHN2</accession>
<evidence type="ECO:0000313" key="6">
    <source>
        <dbReference type="Proteomes" id="UP000736164"/>
    </source>
</evidence>
<dbReference type="Gene3D" id="3.10.450.60">
    <property type="match status" value="1"/>
</dbReference>
<dbReference type="InterPro" id="IPR000907">
    <property type="entry name" value="LipOase"/>
</dbReference>
<protein>
    <submittedName>
        <fullName evidence="5">LX12B protein</fullName>
    </submittedName>
</protein>
<organism evidence="5 6">
    <name type="scientific">Atractosteus spatula</name>
    <name type="common">Alligator gar</name>
    <name type="synonym">Lepisosteus spatula</name>
    <dbReference type="NCBI Taxonomy" id="7917"/>
    <lineage>
        <taxon>Eukaryota</taxon>
        <taxon>Metazoa</taxon>
        <taxon>Chordata</taxon>
        <taxon>Craniata</taxon>
        <taxon>Vertebrata</taxon>
        <taxon>Euteleostomi</taxon>
        <taxon>Actinopterygii</taxon>
        <taxon>Neopterygii</taxon>
        <taxon>Holostei</taxon>
        <taxon>Semionotiformes</taxon>
        <taxon>Lepisosteidae</taxon>
        <taxon>Atractosteus</taxon>
    </lineage>
</organism>
<feature type="domain" description="Lipoxygenase" evidence="4">
    <location>
        <begin position="1"/>
        <end position="98"/>
    </location>
</feature>
<dbReference type="EMBL" id="JAAWVO010011701">
    <property type="protein sequence ID" value="MBN3313542.1"/>
    <property type="molecule type" value="Genomic_DNA"/>
</dbReference>
<dbReference type="Proteomes" id="UP000736164">
    <property type="component" value="Unassembled WGS sequence"/>
</dbReference>
<keyword evidence="1" id="KW-0479">Metal-binding</keyword>
<evidence type="ECO:0000256" key="2">
    <source>
        <dbReference type="ARBA" id="ARBA00022964"/>
    </source>
</evidence>
<name>A0A8J7NHN2_ATRSP</name>
<reference evidence="5" key="1">
    <citation type="journal article" date="2021" name="Cell">
        <title>Tracing the genetic footprints of vertebrate landing in non-teleost ray-finned fishes.</title>
        <authorList>
            <person name="Bi X."/>
            <person name="Wang K."/>
            <person name="Yang L."/>
            <person name="Pan H."/>
            <person name="Jiang H."/>
            <person name="Wei Q."/>
            <person name="Fang M."/>
            <person name="Yu H."/>
            <person name="Zhu C."/>
            <person name="Cai Y."/>
            <person name="He Y."/>
            <person name="Gan X."/>
            <person name="Zeng H."/>
            <person name="Yu D."/>
            <person name="Zhu Y."/>
            <person name="Jiang H."/>
            <person name="Qiu Q."/>
            <person name="Yang H."/>
            <person name="Zhang Y.E."/>
            <person name="Wang W."/>
            <person name="Zhu M."/>
            <person name="He S."/>
            <person name="Zhang G."/>
        </authorList>
    </citation>
    <scope>NUCLEOTIDE SEQUENCE</scope>
    <source>
        <strain evidence="5">Allg_001</strain>
    </source>
</reference>
<comment type="caution">
    <text evidence="5">The sequence shown here is derived from an EMBL/GenBank/DDBJ whole genome shotgun (WGS) entry which is preliminary data.</text>
</comment>
<dbReference type="InterPro" id="IPR036226">
    <property type="entry name" value="LipOase_C_sf"/>
</dbReference>
<dbReference type="PANTHER" id="PTHR11771">
    <property type="entry name" value="LIPOXYGENASE"/>
    <property type="match status" value="1"/>
</dbReference>
<dbReference type="SUPFAM" id="SSF48484">
    <property type="entry name" value="Lipoxigenase"/>
    <property type="match status" value="1"/>
</dbReference>
<proteinExistence type="predicted"/>
<dbReference type="Pfam" id="PF00305">
    <property type="entry name" value="Lipoxygenase"/>
    <property type="match status" value="1"/>
</dbReference>
<evidence type="ECO:0000259" key="4">
    <source>
        <dbReference type="PROSITE" id="PS51393"/>
    </source>
</evidence>
<evidence type="ECO:0000256" key="1">
    <source>
        <dbReference type="ARBA" id="ARBA00022723"/>
    </source>
</evidence>